<keyword evidence="2" id="KW-1185">Reference proteome</keyword>
<name>A0ABQ3ZT23_9ACTN</name>
<comment type="caution">
    <text evidence="1">The sequence shown here is derived from an EMBL/GenBank/DDBJ whole genome shotgun (WGS) entry which is preliminary data.</text>
</comment>
<proteinExistence type="predicted"/>
<protein>
    <submittedName>
        <fullName evidence="1">Uncharacterized protein</fullName>
    </submittedName>
</protein>
<reference evidence="1 2" key="1">
    <citation type="submission" date="2021-01" db="EMBL/GenBank/DDBJ databases">
        <title>Whole genome shotgun sequence of Actinoplanes humidus NBRC 14915.</title>
        <authorList>
            <person name="Komaki H."/>
            <person name="Tamura T."/>
        </authorList>
    </citation>
    <scope>NUCLEOTIDE SEQUENCE [LARGE SCALE GENOMIC DNA]</scope>
    <source>
        <strain evidence="1 2">NBRC 14915</strain>
    </source>
</reference>
<accession>A0ABQ3ZT23</accession>
<gene>
    <name evidence="1" type="ORF">Ahu01nite_044390</name>
</gene>
<evidence type="ECO:0000313" key="1">
    <source>
        <dbReference type="EMBL" id="GIE21337.1"/>
    </source>
</evidence>
<sequence>MDGPEGPLSIIAFPESTHHHCAVIRILAIRHSNPCDPPQPDNGTPILPIMELPEKNQGVKYAQLEIFTTVELAWMRDPTRRRSYSAAIEVFRREHRVRRAFGKALGHTARLRRDSPTARTPDGKVEWIEAARALFRDANTSRAQADAEYERDRKRAAGDLFDWSRFAHRWRVKYAAAC</sequence>
<dbReference type="Proteomes" id="UP000603200">
    <property type="component" value="Unassembled WGS sequence"/>
</dbReference>
<dbReference type="EMBL" id="BOMN01000056">
    <property type="protein sequence ID" value="GIE21337.1"/>
    <property type="molecule type" value="Genomic_DNA"/>
</dbReference>
<evidence type="ECO:0000313" key="2">
    <source>
        <dbReference type="Proteomes" id="UP000603200"/>
    </source>
</evidence>
<organism evidence="1 2">
    <name type="scientific">Winogradskya humida</name>
    <dbReference type="NCBI Taxonomy" id="113566"/>
    <lineage>
        <taxon>Bacteria</taxon>
        <taxon>Bacillati</taxon>
        <taxon>Actinomycetota</taxon>
        <taxon>Actinomycetes</taxon>
        <taxon>Micromonosporales</taxon>
        <taxon>Micromonosporaceae</taxon>
        <taxon>Winogradskya</taxon>
    </lineage>
</organism>